<dbReference type="SUPFAM" id="SSF49899">
    <property type="entry name" value="Concanavalin A-like lectins/glucanases"/>
    <property type="match status" value="1"/>
</dbReference>
<dbReference type="PROSITE" id="PS51783">
    <property type="entry name" value="PH_BEACH"/>
    <property type="match status" value="1"/>
</dbReference>
<dbReference type="PROSITE" id="PS50082">
    <property type="entry name" value="WD_REPEATS_2"/>
    <property type="match status" value="1"/>
</dbReference>
<dbReference type="SMART" id="SM00320">
    <property type="entry name" value="WD40"/>
    <property type="match status" value="4"/>
</dbReference>
<dbReference type="Pfam" id="PF14844">
    <property type="entry name" value="PH_BEACH"/>
    <property type="match status" value="1"/>
</dbReference>
<gene>
    <name evidence="7" type="ORF">CCMA1212_007466</name>
</gene>
<dbReference type="InterPro" id="IPR011993">
    <property type="entry name" value="PH-like_dom_sf"/>
</dbReference>
<dbReference type="Proteomes" id="UP001642720">
    <property type="component" value="Unassembled WGS sequence"/>
</dbReference>
<dbReference type="SMART" id="SM01026">
    <property type="entry name" value="Beach"/>
    <property type="match status" value="1"/>
</dbReference>
<feature type="compositionally biased region" description="Low complexity" evidence="4">
    <location>
        <begin position="1065"/>
        <end position="1076"/>
    </location>
</feature>
<feature type="region of interest" description="Disordered" evidence="4">
    <location>
        <begin position="49"/>
        <end position="77"/>
    </location>
</feature>
<dbReference type="Pfam" id="PF13385">
    <property type="entry name" value="Laminin_G_3"/>
    <property type="match status" value="1"/>
</dbReference>
<feature type="compositionally biased region" description="Acidic residues" evidence="4">
    <location>
        <begin position="313"/>
        <end position="324"/>
    </location>
</feature>
<evidence type="ECO:0000256" key="2">
    <source>
        <dbReference type="ARBA" id="ARBA00022737"/>
    </source>
</evidence>
<dbReference type="GeneID" id="300579084"/>
<dbReference type="CDD" id="cd01201">
    <property type="entry name" value="PH_BEACH"/>
    <property type="match status" value="1"/>
</dbReference>
<dbReference type="Gene3D" id="2.60.120.200">
    <property type="match status" value="1"/>
</dbReference>
<dbReference type="CDD" id="cd06071">
    <property type="entry name" value="Beach"/>
    <property type="match status" value="1"/>
</dbReference>
<dbReference type="InterPro" id="IPR023362">
    <property type="entry name" value="PH-BEACH_dom"/>
</dbReference>
<sequence length="2724" mass="303941">MPLTAGCNFIKQLDSKSSRSRSGSSPLSPSIASRTAGIDSVAALQLPLSTRPPASSLASQPFHRRADRRQRASCAPRQSSELPLTAWTLDGPWRAALLECEFGRDSTMATLPTRYRSSTSASTSANTNPKYLQVLQTLLDDLTRQQTARSDDGYPDISKIAKGLRNIAQLIASPPMPSNQDAFRHAGGFECVLDVLRGFAGYHDPRKRTQAEMMSLFKLLGAFLSVLSAAFRDHSGNKRFFRYRVAGGGWEALEQIIASIGLGGAEPDAWVSCHVFGKLLAFSLDDEALDLLCQSTAKALRAETESETNQADAPEDPENDAEDGADEQWDLVLARSVTSMGPSVREVVTPKTIIRHPELLRAVVSFWRAIPRSENSPPNPSSLIVLETILSAASVSIYNRAAIHSTGVLSQFLESAFSPQSNLAKAERDKVLDLCRLLMHLGVNQPADVQFLLSAPGPEAASFFLEMTSKYTGPPFFQFDLSLHGHSSLELPTLGRPFPPQSTAGYTFAAWIRVESFDPTAHTTIFGVFDSTQTCFVLMYLERDTHNFILQTSVFSNKPSVRFKSITFREKKWYHIAVVHRRPKTITASKASLYVNGEFAEQIRCNYPHMPPLANGSTETFASFNSNQNKHNPVQAFLGTPRDLSNQSGPGLVFSRWSLASAYLFEDVLSDDYIAVQHALGPRYQGNFQDTLGGFQTYEASAMLGLRNEIVHSGKDENSDILRAVRDKASSLLPESKILLGILPSATFPENVQYLDTGVLRALPRSSTRNLFRLSSKEGSPLAINCAVPSLTDALFRAQGIASFRGTPIVAVPSYFDENLWRLAGFTPLALKLLEKATTVEETVHAIEIMFHCIRRNWRNSEAMERDNGYSILGMLLRFKIGHYSGAASDNAQIPRLSASNEERESLAFRVLSLVLGFVGYNHAEPIESFIINPLAYRILLIDLDIWRKSGPRVQELYYKQFVTFAVNSKYHDFNSRRLLRMRIVKRLLDAMKGEAISEEVVPQFMGAFEALVRSNLSQEVMRSLSLFITYAFHLPVSVGSRTPRLSLATSRSSTPGPFKRGTADGSDNNSLSGGSRTVSKKQLGTRVLSLYSRILCERGNFNNIKKFAKTVTNKWLLYLLADDDPETVVHGCKILARLLVVHGSAYTSKFAGKSGGFIIMANRLKRFWDVPPLWTICFCILFGQDVADINFDSRADFLSLAERFDKRKVVYPESLVVITSMLQHGLKDVMKYQEDPDSPATNLSPSHAMSRPMSAYDSRPRASSADLVRALEPKMTLSREKVGAHAGFLQSAIQVLRNLHERSAEFRDFALSSEWLRLLLAALYPIIVSADAVTPDVELNSRDSALTFEGSDVIIRPMGGSSVPAPIVRTTNIDLVPSPQSTPPKGTPLRRASSFVLLTAQKTVTEPRLSVLSTKSVPQQQKVLSGTVGDSIVDGITDLIMHVFLDQIFVRKEFSGFGLFIKMPPGFQEHQAYFESYILRRTISEVTNVIQTRLEGVCEPRILTNLGRLCTHLCEAIFEGWFLNGAEALIDFNGMLLEFLQRPEIAGLKSVRLCSPAISTIRSCLLRTVLLKLSDLDSRQTSESEAKEFMNKLAYWQMSILGCLGADDDYLKLFWYQLYTKLIDEKTSIRTAAANFLRIILVQKPEESIALIRSSSAPDQRQIVRDFQKLTEMDDEAFVLWVDKHRPALDMLFFGGMSKTWEDFVSAENQRTIESAKSRLAKRKEKLKTWNMEVIGAEKILISHEIGNSAWMKSIYSGEYYKYQRLMQDQQDDLAFLMAGYRKMERDLQRPGAVFSIPTAPKWKLDRTEGRNRMRLRLLPDYQVGEDRYQPKAKGSLSSTSAPSSTAATAAAASNSTLSTTSTSRDATGGASRPPTRSGTFLDGANENDAATLTMEPESTTDNPDTGLTAEDDFELVDDPNEPNEGDENFEDKNRKVMRRLEHGDQVQAAYNVSRVTGLEACEGLLIVGKDALYIMDNVFQCANGDIVNVWQAPPEERDPFTQIVTGAKTLEKRQNAGGREQESRHWRWQDVISISKRRFLFRDVAIEIFFTDGRSYLLTTISTAFRDSLFAKMLSKAPHTSAAHSLPNPEDAWRFDMLKGFEDSPQGLGSRLGTLFNASPWTSIMKRWQRGEISNFHYLMVVNTMAGRTFNDLTQYPVFPWILADYTSEDLDLEDPKTFRDLSKPMGAQTANRIQGFIDTYSALEEIGQKPFHYGTHYSSAMIVSSYLIRLPPFVQSYLLVQGDSFDHADRLFHSIGDAWNSASCNNKTDVRELIPEFFCLPEFLTNINGYDFGRRQSNGAQVNNVELPPWAKGDPKIFIAKHREALESPYVSENLHKWIDLVFGFKQRGDAAMENLNVFHNLSYAGSVDLDQITDVNERAISAGVIHNFGQTPHQVFQKPHPPREQLKSSVKRLDTAVFSLACLPNPLLESHERVSTLIYAPKLDRLLCASPFRLNLPPYDKYLEWGYADNSIRFFFADNRRPAGLFENLHIGQISCAAFADSKTLITAGEDCVVSVHALHTAPGKMVELMPKSSLFGHKTPVTAIAVGKAFSTFVTASSDGQAFLWDLNQLSFIRKLPLVRHVECAQIHNVSGDIMLCSGPNVILYSLNGSLILEQNVCSDSEDYVHSCAFYEGAGNEWLENYLIFTGHRGGIVNVWRKSVVGGKWTLELLRRLDHVDYNSDIGENTAAGITCISPMPTCVYTGDDDGRVYEWNFAGRDR</sequence>
<dbReference type="PROSITE" id="PS50197">
    <property type="entry name" value="BEACH"/>
    <property type="match status" value="1"/>
</dbReference>
<dbReference type="SUPFAM" id="SSF48371">
    <property type="entry name" value="ARM repeat"/>
    <property type="match status" value="1"/>
</dbReference>
<dbReference type="PANTHER" id="PTHR46108">
    <property type="entry name" value="BLUE CHEESE"/>
    <property type="match status" value="1"/>
</dbReference>
<evidence type="ECO:0000256" key="3">
    <source>
        <dbReference type="PROSITE-ProRule" id="PRU00221"/>
    </source>
</evidence>
<feature type="region of interest" description="Disordered" evidence="4">
    <location>
        <begin position="303"/>
        <end position="324"/>
    </location>
</feature>
<feature type="domain" description="BEACH-type PH" evidence="6">
    <location>
        <begin position="1943"/>
        <end position="2076"/>
    </location>
</feature>
<dbReference type="Gene3D" id="2.130.10.10">
    <property type="entry name" value="YVTN repeat-like/Quinoprotein amine dehydrogenase"/>
    <property type="match status" value="1"/>
</dbReference>
<organism evidence="7 8">
    <name type="scientific">Trichoderma ghanense</name>
    <dbReference type="NCBI Taxonomy" id="65468"/>
    <lineage>
        <taxon>Eukaryota</taxon>
        <taxon>Fungi</taxon>
        <taxon>Dikarya</taxon>
        <taxon>Ascomycota</taxon>
        <taxon>Pezizomycotina</taxon>
        <taxon>Sordariomycetes</taxon>
        <taxon>Hypocreomycetidae</taxon>
        <taxon>Hypocreales</taxon>
        <taxon>Hypocreaceae</taxon>
        <taxon>Trichoderma</taxon>
    </lineage>
</organism>
<feature type="domain" description="BEACH" evidence="5">
    <location>
        <begin position="2115"/>
        <end position="2407"/>
    </location>
</feature>
<dbReference type="SUPFAM" id="SSF50729">
    <property type="entry name" value="PH domain-like"/>
    <property type="match status" value="1"/>
</dbReference>
<keyword evidence="1 3" id="KW-0853">WD repeat</keyword>
<evidence type="ECO:0000256" key="1">
    <source>
        <dbReference type="ARBA" id="ARBA00022574"/>
    </source>
</evidence>
<dbReference type="EMBL" id="PPTA01000010">
    <property type="protein sequence ID" value="TFB00781.1"/>
    <property type="molecule type" value="Genomic_DNA"/>
</dbReference>
<feature type="compositionally biased region" description="Acidic residues" evidence="4">
    <location>
        <begin position="1911"/>
        <end position="1931"/>
    </location>
</feature>
<dbReference type="SUPFAM" id="SSF50978">
    <property type="entry name" value="WD40 repeat-like"/>
    <property type="match status" value="1"/>
</dbReference>
<feature type="compositionally biased region" description="Low complexity" evidence="4">
    <location>
        <begin position="1837"/>
        <end position="1865"/>
    </location>
</feature>
<feature type="region of interest" description="Disordered" evidence="4">
    <location>
        <begin position="1234"/>
        <end position="1260"/>
    </location>
</feature>
<keyword evidence="8" id="KW-1185">Reference proteome</keyword>
<evidence type="ECO:0000313" key="8">
    <source>
        <dbReference type="Proteomes" id="UP001642720"/>
    </source>
</evidence>
<feature type="compositionally biased region" description="Polar residues" evidence="4">
    <location>
        <begin position="1898"/>
        <end position="1907"/>
    </location>
</feature>
<keyword evidence="2" id="KW-0677">Repeat</keyword>
<dbReference type="InterPro" id="IPR036372">
    <property type="entry name" value="BEACH_dom_sf"/>
</dbReference>
<dbReference type="SUPFAM" id="SSF81837">
    <property type="entry name" value="BEACH domain"/>
    <property type="match status" value="1"/>
</dbReference>
<dbReference type="Pfam" id="PF02138">
    <property type="entry name" value="Beach"/>
    <property type="match status" value="1"/>
</dbReference>
<dbReference type="InterPro" id="IPR016024">
    <property type="entry name" value="ARM-type_fold"/>
</dbReference>
<dbReference type="Pfam" id="PF00400">
    <property type="entry name" value="WD40"/>
    <property type="match status" value="1"/>
</dbReference>
<dbReference type="Pfam" id="PF23295">
    <property type="entry name" value="Arm_4"/>
    <property type="match status" value="1"/>
</dbReference>
<evidence type="ECO:0000259" key="6">
    <source>
        <dbReference type="PROSITE" id="PS51783"/>
    </source>
</evidence>
<evidence type="ECO:0000256" key="4">
    <source>
        <dbReference type="SAM" id="MobiDB-lite"/>
    </source>
</evidence>
<reference evidence="7 8" key="1">
    <citation type="submission" date="2018-01" db="EMBL/GenBank/DDBJ databases">
        <title>Genome characterization of the sugarcane-associated fungus Trichoderma ghanense CCMA-1212 and their application in lignocelulose bioconversion.</title>
        <authorList>
            <person name="Steindorff A.S."/>
            <person name="Mendes T.D."/>
            <person name="Vilela E.S.D."/>
            <person name="Rodrigues D.S."/>
            <person name="Formighieri E.F."/>
            <person name="Melo I.S."/>
            <person name="Favaro L.C.L."/>
        </authorList>
    </citation>
    <scope>NUCLEOTIDE SEQUENCE [LARGE SCALE GENOMIC DNA]</scope>
    <source>
        <strain evidence="7 8">CCMA-1212</strain>
    </source>
</reference>
<dbReference type="InterPro" id="IPR036322">
    <property type="entry name" value="WD40_repeat_dom_sf"/>
</dbReference>
<dbReference type="InterPro" id="IPR013320">
    <property type="entry name" value="ConA-like_dom_sf"/>
</dbReference>
<name>A0ABY2GY75_9HYPO</name>
<dbReference type="Gene3D" id="1.10.1540.10">
    <property type="entry name" value="BEACH domain"/>
    <property type="match status" value="1"/>
</dbReference>
<dbReference type="PROSITE" id="PS50294">
    <property type="entry name" value="WD_REPEATS_REGION"/>
    <property type="match status" value="1"/>
</dbReference>
<proteinExistence type="predicted"/>
<dbReference type="PANTHER" id="PTHR46108:SF4">
    <property type="entry name" value="BLUE CHEESE"/>
    <property type="match status" value="1"/>
</dbReference>
<protein>
    <submittedName>
        <fullName evidence="7">Beige-like protein</fullName>
    </submittedName>
</protein>
<comment type="caution">
    <text evidence="7">The sequence shown here is derived from an EMBL/GenBank/DDBJ whole genome shotgun (WGS) entry which is preliminary data.</text>
</comment>
<feature type="repeat" description="WD" evidence="3">
    <location>
        <begin position="2539"/>
        <end position="2580"/>
    </location>
</feature>
<evidence type="ECO:0000313" key="7">
    <source>
        <dbReference type="EMBL" id="TFB00781.1"/>
    </source>
</evidence>
<dbReference type="RefSeq" id="XP_073556982.1">
    <property type="nucleotide sequence ID" value="XM_073704634.1"/>
</dbReference>
<dbReference type="InterPro" id="IPR015943">
    <property type="entry name" value="WD40/YVTN_repeat-like_dom_sf"/>
</dbReference>
<dbReference type="InterPro" id="IPR001680">
    <property type="entry name" value="WD40_rpt"/>
</dbReference>
<dbReference type="Gene3D" id="2.30.29.30">
    <property type="entry name" value="Pleckstrin-homology domain (PH domain)/Phosphotyrosine-binding domain (PTB)"/>
    <property type="match status" value="1"/>
</dbReference>
<feature type="region of interest" description="Disordered" evidence="4">
    <location>
        <begin position="1047"/>
        <end position="1079"/>
    </location>
</feature>
<dbReference type="InterPro" id="IPR056252">
    <property type="entry name" value="Alfy-like_Arm-like"/>
</dbReference>
<evidence type="ECO:0000259" key="5">
    <source>
        <dbReference type="PROSITE" id="PS50197"/>
    </source>
</evidence>
<accession>A0ABY2GY75</accession>
<dbReference type="InterPro" id="IPR051944">
    <property type="entry name" value="BEACH_domain_protein"/>
</dbReference>
<dbReference type="InterPro" id="IPR000409">
    <property type="entry name" value="BEACH_dom"/>
</dbReference>
<feature type="region of interest" description="Disordered" evidence="4">
    <location>
        <begin position="1828"/>
        <end position="1934"/>
    </location>
</feature>